<evidence type="ECO:0000256" key="3">
    <source>
        <dbReference type="ARBA" id="ARBA00022840"/>
    </source>
</evidence>
<sequence>MSDTCRFGIEEEFFVVDGETKAVMRRMPQGFFEAAKTRLGDRVKGELLQSQIELSSSVHSDTTAARNEMKAMRGMLGEVAASHGLSILASGTHPTAMWATQRASEAKRYDSVMHDLQMLGQRNIVCGMHVHAEFDDLSKRVDVMSRIMPFVPLIIALSTSSPFWQSRSTGLMGYRLAAYDELPRTGLGEQFSTQAEYDDYVSLLVEARIIEDSSYVWWAVRPSRRFPTLELRAPDCCTKLDDTMAIAALYRSLVRHLIRNPEVNAKLSPVTRAISEENKWRAQRYGVHGSFVDEARRTTITISQALAEVMDMVQDEAEAMGCAEDLAHCRTIVAEGSSADGQLTVWKSALSLAETPHDALRAVKTWIAQETLQ</sequence>
<evidence type="ECO:0000256" key="1">
    <source>
        <dbReference type="ARBA" id="ARBA00022598"/>
    </source>
</evidence>
<dbReference type="PANTHER" id="PTHR36510">
    <property type="entry name" value="GLUTAMATE--CYSTEINE LIGASE 2-RELATED"/>
    <property type="match status" value="1"/>
</dbReference>
<keyword evidence="2 4" id="KW-0547">Nucleotide-binding</keyword>
<dbReference type="GO" id="GO:0005524">
    <property type="term" value="F:ATP binding"/>
    <property type="evidence" value="ECO:0007669"/>
    <property type="project" value="UniProtKB-KW"/>
</dbReference>
<protein>
    <recommendedName>
        <fullName evidence="4">Putative glutamate--cysteine ligase 2</fullName>
        <ecNumber evidence="4">6.3.2.2</ecNumber>
    </recommendedName>
    <alternativeName>
        <fullName evidence="4">Gamma-glutamylcysteine synthetase 2</fullName>
        <shortName evidence="4">GCS 2</shortName>
        <shortName evidence="4">Gamma-GCS 2</shortName>
    </alternativeName>
</protein>
<dbReference type="InterPro" id="IPR011793">
    <property type="entry name" value="YbdK"/>
</dbReference>
<keyword evidence="1 4" id="KW-0436">Ligase</keyword>
<dbReference type="InterPro" id="IPR050141">
    <property type="entry name" value="GCL_type2/YbdK_subfam"/>
</dbReference>
<evidence type="ECO:0000313" key="5">
    <source>
        <dbReference type="EMBL" id="QCK86021.1"/>
    </source>
</evidence>
<dbReference type="Proteomes" id="UP000298588">
    <property type="component" value="Chromosome"/>
</dbReference>
<dbReference type="PANTHER" id="PTHR36510:SF1">
    <property type="entry name" value="GLUTAMATE--CYSTEINE LIGASE 2-RELATED"/>
    <property type="match status" value="1"/>
</dbReference>
<keyword evidence="3 4" id="KW-0067">ATP-binding</keyword>
<dbReference type="InterPro" id="IPR006336">
    <property type="entry name" value="GCS2"/>
</dbReference>
<dbReference type="EMBL" id="CP039865">
    <property type="protein sequence ID" value="QCK86021.1"/>
    <property type="molecule type" value="Genomic_DNA"/>
</dbReference>
<dbReference type="SUPFAM" id="SSF55931">
    <property type="entry name" value="Glutamine synthetase/guanido kinase"/>
    <property type="match status" value="1"/>
</dbReference>
<reference evidence="5 6" key="1">
    <citation type="submission" date="2019-04" db="EMBL/GenBank/DDBJ databases">
        <title>Phreatobacter aquaticus sp. nov.</title>
        <authorList>
            <person name="Choi A."/>
            <person name="Baek K."/>
        </authorList>
    </citation>
    <scope>NUCLEOTIDE SEQUENCE [LARGE SCALE GENOMIC DNA]</scope>
    <source>
        <strain evidence="5 6">NMCR1094</strain>
    </source>
</reference>
<gene>
    <name evidence="5" type="ORF">E8L99_09770</name>
</gene>
<accession>A0A4D7QH47</accession>
<dbReference type="HAMAP" id="MF_01609">
    <property type="entry name" value="Glu_cys_ligase_2"/>
    <property type="match status" value="1"/>
</dbReference>
<keyword evidence="6" id="KW-1185">Reference proteome</keyword>
<dbReference type="OrthoDB" id="9769628at2"/>
<proteinExistence type="inferred from homology"/>
<evidence type="ECO:0000256" key="4">
    <source>
        <dbReference type="HAMAP-Rule" id="MF_01609"/>
    </source>
</evidence>
<dbReference type="GO" id="GO:0004357">
    <property type="term" value="F:glutamate-cysteine ligase activity"/>
    <property type="evidence" value="ECO:0007669"/>
    <property type="project" value="UniProtKB-EC"/>
</dbReference>
<dbReference type="Pfam" id="PF04107">
    <property type="entry name" value="GCS2"/>
    <property type="match status" value="1"/>
</dbReference>
<comment type="catalytic activity">
    <reaction evidence="4">
        <text>L-cysteine + L-glutamate + ATP = gamma-L-glutamyl-L-cysteine + ADP + phosphate + H(+)</text>
        <dbReference type="Rhea" id="RHEA:13285"/>
        <dbReference type="ChEBI" id="CHEBI:15378"/>
        <dbReference type="ChEBI" id="CHEBI:29985"/>
        <dbReference type="ChEBI" id="CHEBI:30616"/>
        <dbReference type="ChEBI" id="CHEBI:35235"/>
        <dbReference type="ChEBI" id="CHEBI:43474"/>
        <dbReference type="ChEBI" id="CHEBI:58173"/>
        <dbReference type="ChEBI" id="CHEBI:456216"/>
        <dbReference type="EC" id="6.3.2.2"/>
    </reaction>
</comment>
<dbReference type="NCBIfam" id="TIGR02050">
    <property type="entry name" value="gshA_cyan_rel"/>
    <property type="match status" value="1"/>
</dbReference>
<dbReference type="GO" id="GO:0042398">
    <property type="term" value="P:modified amino acid biosynthetic process"/>
    <property type="evidence" value="ECO:0007669"/>
    <property type="project" value="InterPro"/>
</dbReference>
<organism evidence="5 6">
    <name type="scientific">Phreatobacter aquaticus</name>
    <dbReference type="NCBI Taxonomy" id="2570229"/>
    <lineage>
        <taxon>Bacteria</taxon>
        <taxon>Pseudomonadati</taxon>
        <taxon>Pseudomonadota</taxon>
        <taxon>Alphaproteobacteria</taxon>
        <taxon>Hyphomicrobiales</taxon>
        <taxon>Phreatobacteraceae</taxon>
        <taxon>Phreatobacter</taxon>
    </lineage>
</organism>
<dbReference type="NCBIfam" id="NF010039">
    <property type="entry name" value="PRK13515.1"/>
    <property type="match status" value="1"/>
</dbReference>
<evidence type="ECO:0000313" key="6">
    <source>
        <dbReference type="Proteomes" id="UP000298588"/>
    </source>
</evidence>
<dbReference type="RefSeq" id="WP_137099353.1">
    <property type="nucleotide sequence ID" value="NZ_CP039865.1"/>
</dbReference>
<dbReference type="KEGG" id="paqt:E8L99_09770"/>
<evidence type="ECO:0000256" key="2">
    <source>
        <dbReference type="ARBA" id="ARBA00022741"/>
    </source>
</evidence>
<dbReference type="EC" id="6.3.2.2" evidence="4"/>
<comment type="similarity">
    <text evidence="4">Belongs to the glutamate--cysteine ligase type 2 family. YbdK subfamily.</text>
</comment>
<dbReference type="InterPro" id="IPR014746">
    <property type="entry name" value="Gln_synth/guanido_kin_cat_dom"/>
</dbReference>
<comment type="function">
    <text evidence="4">ATP-dependent carboxylate-amine ligase which exhibits weak glutamate--cysteine ligase activity.</text>
</comment>
<dbReference type="Gene3D" id="3.30.590.20">
    <property type="match status" value="1"/>
</dbReference>
<dbReference type="AlphaFoldDB" id="A0A4D7QH47"/>
<name>A0A4D7QH47_9HYPH</name>